<organism evidence="1 2">
    <name type="scientific">Aeromicrobium alkaliterrae</name>
    <dbReference type="NCBI Taxonomy" id="302168"/>
    <lineage>
        <taxon>Bacteria</taxon>
        <taxon>Bacillati</taxon>
        <taxon>Actinomycetota</taxon>
        <taxon>Actinomycetes</taxon>
        <taxon>Propionibacteriales</taxon>
        <taxon>Nocardioidaceae</taxon>
        <taxon>Aeromicrobium</taxon>
    </lineage>
</organism>
<dbReference type="SUPFAM" id="SSF55961">
    <property type="entry name" value="Bet v1-like"/>
    <property type="match status" value="1"/>
</dbReference>
<protein>
    <submittedName>
        <fullName evidence="1">SRPBCC family protein</fullName>
    </submittedName>
</protein>
<gene>
    <name evidence="1" type="ORF">GCM10009710_21970</name>
</gene>
<dbReference type="InterPro" id="IPR014488">
    <property type="entry name" value="UCP017371"/>
</dbReference>
<dbReference type="PIRSF" id="PIRSF017371">
    <property type="entry name" value="UCP017371"/>
    <property type="match status" value="1"/>
</dbReference>
<dbReference type="InterPro" id="IPR023393">
    <property type="entry name" value="START-like_dom_sf"/>
</dbReference>
<dbReference type="Proteomes" id="UP001501057">
    <property type="component" value="Unassembled WGS sequence"/>
</dbReference>
<dbReference type="EMBL" id="BAAAME010000004">
    <property type="protein sequence ID" value="GAA1741376.1"/>
    <property type="molecule type" value="Genomic_DNA"/>
</dbReference>
<dbReference type="Gene3D" id="3.30.530.20">
    <property type="match status" value="1"/>
</dbReference>
<keyword evidence="2" id="KW-1185">Reference proteome</keyword>
<accession>A0ABN2JWK0</accession>
<evidence type="ECO:0000313" key="1">
    <source>
        <dbReference type="EMBL" id="GAA1741376.1"/>
    </source>
</evidence>
<name>A0ABN2JWK0_9ACTN</name>
<dbReference type="InterPro" id="IPR019587">
    <property type="entry name" value="Polyketide_cyclase/dehydratase"/>
</dbReference>
<dbReference type="Pfam" id="PF10604">
    <property type="entry name" value="Polyketide_cyc2"/>
    <property type="match status" value="1"/>
</dbReference>
<sequence length="145" mass="15277">MSTVTAHTSAQVAAPAPQVLEALADYREVRPAILTSHYTDYAVVEGGQGDGTVATWRLHATEKRVRHVVADVSVTADSVTERDRNSSLATTFQVRAEGAGSVVEATTTWTGAGGIGGFFERTFAPKGLARIHDELLANLAARLAG</sequence>
<evidence type="ECO:0000313" key="2">
    <source>
        <dbReference type="Proteomes" id="UP001501057"/>
    </source>
</evidence>
<reference evidence="1 2" key="1">
    <citation type="journal article" date="2019" name="Int. J. Syst. Evol. Microbiol.">
        <title>The Global Catalogue of Microorganisms (GCM) 10K type strain sequencing project: providing services to taxonomists for standard genome sequencing and annotation.</title>
        <authorList>
            <consortium name="The Broad Institute Genomics Platform"/>
            <consortium name="The Broad Institute Genome Sequencing Center for Infectious Disease"/>
            <person name="Wu L."/>
            <person name="Ma J."/>
        </authorList>
    </citation>
    <scope>NUCLEOTIDE SEQUENCE [LARGE SCALE GENOMIC DNA]</scope>
    <source>
        <strain evidence="1 2">JCM 13518</strain>
    </source>
</reference>
<proteinExistence type="predicted"/>
<dbReference type="RefSeq" id="WP_344201300.1">
    <property type="nucleotide sequence ID" value="NZ_BAAAME010000004.1"/>
</dbReference>
<comment type="caution">
    <text evidence="1">The sequence shown here is derived from an EMBL/GenBank/DDBJ whole genome shotgun (WGS) entry which is preliminary data.</text>
</comment>